<proteinExistence type="predicted"/>
<organism evidence="3 4">
    <name type="scientific">Helicocarpus griseus UAMH5409</name>
    <dbReference type="NCBI Taxonomy" id="1447875"/>
    <lineage>
        <taxon>Eukaryota</taxon>
        <taxon>Fungi</taxon>
        <taxon>Dikarya</taxon>
        <taxon>Ascomycota</taxon>
        <taxon>Pezizomycotina</taxon>
        <taxon>Eurotiomycetes</taxon>
        <taxon>Eurotiomycetidae</taxon>
        <taxon>Onygenales</taxon>
        <taxon>Ajellomycetaceae</taxon>
        <taxon>Helicocarpus</taxon>
    </lineage>
</organism>
<evidence type="ECO:0008006" key="5">
    <source>
        <dbReference type="Google" id="ProtNLM"/>
    </source>
</evidence>
<reference evidence="3 4" key="1">
    <citation type="submission" date="2017-10" db="EMBL/GenBank/DDBJ databases">
        <title>Comparative genomics in systemic dimorphic fungi from Ajellomycetaceae.</title>
        <authorList>
            <person name="Munoz J.F."/>
            <person name="Mcewen J.G."/>
            <person name="Clay O.K."/>
            <person name="Cuomo C.A."/>
        </authorList>
    </citation>
    <scope>NUCLEOTIDE SEQUENCE [LARGE SCALE GENOMIC DNA]</scope>
    <source>
        <strain evidence="3 4">UAMH5409</strain>
    </source>
</reference>
<evidence type="ECO:0000313" key="4">
    <source>
        <dbReference type="Proteomes" id="UP000223968"/>
    </source>
</evidence>
<feature type="signal peptide" evidence="2">
    <location>
        <begin position="1"/>
        <end position="16"/>
    </location>
</feature>
<accession>A0A2B7Y9J6</accession>
<keyword evidence="2" id="KW-0732">Signal</keyword>
<name>A0A2B7Y9J6_9EURO</name>
<evidence type="ECO:0000256" key="2">
    <source>
        <dbReference type="SAM" id="SignalP"/>
    </source>
</evidence>
<dbReference type="AlphaFoldDB" id="A0A2B7Y9J6"/>
<protein>
    <recommendedName>
        <fullName evidence="5">Hydrophobin</fullName>
    </recommendedName>
</protein>
<dbReference type="Proteomes" id="UP000223968">
    <property type="component" value="Unassembled WGS sequence"/>
</dbReference>
<feature type="region of interest" description="Disordered" evidence="1">
    <location>
        <begin position="64"/>
        <end position="87"/>
    </location>
</feature>
<evidence type="ECO:0000256" key="1">
    <source>
        <dbReference type="SAM" id="MobiDB-lite"/>
    </source>
</evidence>
<evidence type="ECO:0000313" key="3">
    <source>
        <dbReference type="EMBL" id="PGH17925.1"/>
    </source>
</evidence>
<dbReference type="EMBL" id="PDNB01000007">
    <property type="protein sequence ID" value="PGH17925.1"/>
    <property type="molecule type" value="Genomic_DNA"/>
</dbReference>
<feature type="chain" id="PRO_5012112099" description="Hydrophobin" evidence="2">
    <location>
        <begin position="17"/>
        <end position="108"/>
    </location>
</feature>
<comment type="caution">
    <text evidence="3">The sequence shown here is derived from an EMBL/GenBank/DDBJ whole genome shotgun (WGS) entry which is preliminary data.</text>
</comment>
<keyword evidence="4" id="KW-1185">Reference proteome</keyword>
<gene>
    <name evidence="3" type="ORF">AJ79_00824</name>
</gene>
<sequence length="108" mass="11682">MKLLTIISVCAALAVASPVNIHIKLGNSELQNSLAKRQSTCDTCDDGQEEFYCCYDGVLSADDPSLSVRTPEDTPNSSTDPPPESQGWTLKVIYISSLEVLAHRQAIV</sequence>